<sequence>MATERLPFEPVLSDKDRKRLAEFKKDVDRTDLLLEFDEYKKMAPVYERRKALTKTIPKFWPVALLRHPSVKLEFEKREDVDAIQYLEHVDIKRDPKEPRAYTLEFTFGRNPYFEDSVLRKEFRYVEPKTRTQERADSEGFKWSMLDFDWEKDVKPQASRIRWKPGKDLSRKYPKEEDDGEVTELGSFFNWFTITSDPFDLGVIIGEEIFPDAIGYFTGDIHGPDSDDDDDDNSDDDDDDDDSD</sequence>
<evidence type="ECO:0000313" key="4">
    <source>
        <dbReference type="EMBL" id="THH30335.1"/>
    </source>
</evidence>
<dbReference type="AlphaFoldDB" id="A0A4S4MWH7"/>
<dbReference type="InterPro" id="IPR002164">
    <property type="entry name" value="NAP_family"/>
</dbReference>
<reference evidence="4 5" key="1">
    <citation type="submission" date="2019-02" db="EMBL/GenBank/DDBJ databases">
        <title>Genome sequencing of the rare red list fungi Antrodiella citrinella (Flaviporus citrinellus).</title>
        <authorList>
            <person name="Buettner E."/>
            <person name="Kellner H."/>
        </authorList>
    </citation>
    <scope>NUCLEOTIDE SEQUENCE [LARGE SCALE GENOMIC DNA]</scope>
    <source>
        <strain evidence="4 5">DSM 108506</strain>
    </source>
</reference>
<feature type="region of interest" description="Disordered" evidence="3">
    <location>
        <begin position="216"/>
        <end position="243"/>
    </location>
</feature>
<dbReference type="Proteomes" id="UP000308730">
    <property type="component" value="Unassembled WGS sequence"/>
</dbReference>
<evidence type="ECO:0000256" key="2">
    <source>
        <dbReference type="RuleBase" id="RU003876"/>
    </source>
</evidence>
<organism evidence="4 5">
    <name type="scientific">Antrodiella citrinella</name>
    <dbReference type="NCBI Taxonomy" id="2447956"/>
    <lineage>
        <taxon>Eukaryota</taxon>
        <taxon>Fungi</taxon>
        <taxon>Dikarya</taxon>
        <taxon>Basidiomycota</taxon>
        <taxon>Agaricomycotina</taxon>
        <taxon>Agaricomycetes</taxon>
        <taxon>Polyporales</taxon>
        <taxon>Steccherinaceae</taxon>
        <taxon>Antrodiella</taxon>
    </lineage>
</organism>
<keyword evidence="5" id="KW-1185">Reference proteome</keyword>
<dbReference type="GO" id="GO:0005634">
    <property type="term" value="C:nucleus"/>
    <property type="evidence" value="ECO:0007669"/>
    <property type="project" value="InterPro"/>
</dbReference>
<proteinExistence type="inferred from homology"/>
<comment type="similarity">
    <text evidence="1 2">Belongs to the nucleosome assembly protein (NAP) family.</text>
</comment>
<dbReference type="EMBL" id="SGPM01000085">
    <property type="protein sequence ID" value="THH30335.1"/>
    <property type="molecule type" value="Genomic_DNA"/>
</dbReference>
<evidence type="ECO:0000256" key="3">
    <source>
        <dbReference type="SAM" id="MobiDB-lite"/>
    </source>
</evidence>
<dbReference type="SUPFAM" id="SSF143113">
    <property type="entry name" value="NAP-like"/>
    <property type="match status" value="1"/>
</dbReference>
<feature type="compositionally biased region" description="Acidic residues" evidence="3">
    <location>
        <begin position="225"/>
        <end position="243"/>
    </location>
</feature>
<accession>A0A4S4MWH7</accession>
<evidence type="ECO:0000256" key="1">
    <source>
        <dbReference type="ARBA" id="ARBA00009947"/>
    </source>
</evidence>
<dbReference type="OrthoDB" id="19419at2759"/>
<dbReference type="Gene3D" id="3.30.1120.90">
    <property type="entry name" value="Nucleosome assembly protein"/>
    <property type="match status" value="1"/>
</dbReference>
<evidence type="ECO:0000313" key="5">
    <source>
        <dbReference type="Proteomes" id="UP000308730"/>
    </source>
</evidence>
<dbReference type="Pfam" id="PF00956">
    <property type="entry name" value="NAP"/>
    <property type="match status" value="1"/>
</dbReference>
<protein>
    <submittedName>
        <fullName evidence="4">Uncharacterized protein</fullName>
    </submittedName>
</protein>
<name>A0A4S4MWH7_9APHY</name>
<dbReference type="InterPro" id="IPR037231">
    <property type="entry name" value="NAP-like_sf"/>
</dbReference>
<dbReference type="PANTHER" id="PTHR11875">
    <property type="entry name" value="TESTIS-SPECIFIC Y-ENCODED PROTEIN"/>
    <property type="match status" value="1"/>
</dbReference>
<dbReference type="GO" id="GO:0006334">
    <property type="term" value="P:nucleosome assembly"/>
    <property type="evidence" value="ECO:0007669"/>
    <property type="project" value="InterPro"/>
</dbReference>
<comment type="caution">
    <text evidence="4">The sequence shown here is derived from an EMBL/GenBank/DDBJ whole genome shotgun (WGS) entry which is preliminary data.</text>
</comment>
<gene>
    <name evidence="4" type="ORF">EUX98_g3845</name>
</gene>